<reference evidence="2" key="1">
    <citation type="submission" date="2021-09" db="EMBL/GenBank/DDBJ databases">
        <title>A high-quality genome of the endoparasitic fungus Hirsutella rhossiliensis with a comparison of Hirsutella genomes reveals transposable elements contributing to genome size variation.</title>
        <authorList>
            <person name="Lin R."/>
            <person name="Jiao Y."/>
            <person name="Sun X."/>
            <person name="Ling J."/>
            <person name="Xie B."/>
            <person name="Cheng X."/>
        </authorList>
    </citation>
    <scope>NUCLEOTIDE SEQUENCE</scope>
    <source>
        <strain evidence="2">HR02</strain>
    </source>
</reference>
<evidence type="ECO:0000313" key="2">
    <source>
        <dbReference type="EMBL" id="KAH0968592.1"/>
    </source>
</evidence>
<gene>
    <name evidence="2" type="ORF">HRG_01234</name>
</gene>
<evidence type="ECO:0000256" key="1">
    <source>
        <dbReference type="SAM" id="Phobius"/>
    </source>
</evidence>
<dbReference type="GeneID" id="68350363"/>
<protein>
    <submittedName>
        <fullName evidence="2">Uncharacterized protein</fullName>
    </submittedName>
</protein>
<dbReference type="RefSeq" id="XP_044726105.1">
    <property type="nucleotide sequence ID" value="XM_044859705.1"/>
</dbReference>
<dbReference type="AlphaFoldDB" id="A0A9P8NCF5"/>
<name>A0A9P8NCF5_9HYPO</name>
<dbReference type="EMBL" id="JAIZPD010000001">
    <property type="protein sequence ID" value="KAH0968592.1"/>
    <property type="molecule type" value="Genomic_DNA"/>
</dbReference>
<keyword evidence="1" id="KW-0812">Transmembrane</keyword>
<comment type="caution">
    <text evidence="2">The sequence shown here is derived from an EMBL/GenBank/DDBJ whole genome shotgun (WGS) entry which is preliminary data.</text>
</comment>
<dbReference type="OrthoDB" id="4524805at2759"/>
<accession>A0A9P8NCF5</accession>
<keyword evidence="1" id="KW-0472">Membrane</keyword>
<organism evidence="2 3">
    <name type="scientific">Hirsutella rhossiliensis</name>
    <dbReference type="NCBI Taxonomy" id="111463"/>
    <lineage>
        <taxon>Eukaryota</taxon>
        <taxon>Fungi</taxon>
        <taxon>Dikarya</taxon>
        <taxon>Ascomycota</taxon>
        <taxon>Pezizomycotina</taxon>
        <taxon>Sordariomycetes</taxon>
        <taxon>Hypocreomycetidae</taxon>
        <taxon>Hypocreales</taxon>
        <taxon>Ophiocordycipitaceae</taxon>
        <taxon>Hirsutella</taxon>
    </lineage>
</organism>
<sequence>MNGQLLKTEYLPIQIGGIFAAYGVSLLLVSMILALLSKKRRLHNDNRATAMSTHLYGSGHGPALAFPTDKTSLLPLDELALKKGYFSTTNSMPHPASAVPYSPYQPGMFCTTVTSFLVTEQDRKQAKRMAPVGPVLEMVKSPDEIW</sequence>
<feature type="transmembrane region" description="Helical" evidence="1">
    <location>
        <begin position="12"/>
        <end position="36"/>
    </location>
</feature>
<keyword evidence="3" id="KW-1185">Reference proteome</keyword>
<keyword evidence="1" id="KW-1133">Transmembrane helix</keyword>
<proteinExistence type="predicted"/>
<evidence type="ECO:0000313" key="3">
    <source>
        <dbReference type="Proteomes" id="UP000824596"/>
    </source>
</evidence>
<dbReference type="Proteomes" id="UP000824596">
    <property type="component" value="Unassembled WGS sequence"/>
</dbReference>